<comment type="subcellular location">
    <subcellularLocation>
        <location evidence="1">Nucleus</location>
    </subcellularLocation>
</comment>
<gene>
    <name evidence="6" type="ORF">GRG538_LOCUS17679</name>
    <name evidence="7" type="ORF">QYT958_LOCUS19814</name>
</gene>
<evidence type="ECO:0000313" key="8">
    <source>
        <dbReference type="Proteomes" id="UP000663848"/>
    </source>
</evidence>
<sequence>MTSMTSTQYTGTGASLVVSNFYLGWIGCTDHLLSLCVHDIIGKLESVKDILSTIRNIVLFTRQSRLANEALHKFQHSLGLVERQLIFDVITRWNSTFYMIQRFVEEKVCVTACLNEKVFQKHFMNMNTFKSIEWNSLEELISVLEPFEAATRKLAVDSSPTLSIVIPLLTTLITSTETRSTDSVFLKDIKDNLRHYLEERFSDIY</sequence>
<keyword evidence="4" id="KW-0862">Zinc</keyword>
<accession>A0A821KPA4</accession>
<dbReference type="SUPFAM" id="SSF53098">
    <property type="entry name" value="Ribonuclease H-like"/>
    <property type="match status" value="1"/>
</dbReference>
<dbReference type="InterPro" id="IPR052035">
    <property type="entry name" value="ZnF_BED_domain_contain"/>
</dbReference>
<comment type="caution">
    <text evidence="7">The sequence shown here is derived from an EMBL/GenBank/DDBJ whole genome shotgun (WGS) entry which is preliminary data.</text>
</comment>
<evidence type="ECO:0008006" key="9">
    <source>
        <dbReference type="Google" id="ProtNLM"/>
    </source>
</evidence>
<dbReference type="InterPro" id="IPR012337">
    <property type="entry name" value="RNaseH-like_sf"/>
</dbReference>
<dbReference type="GO" id="GO:0008270">
    <property type="term" value="F:zinc ion binding"/>
    <property type="evidence" value="ECO:0007669"/>
    <property type="project" value="UniProtKB-KW"/>
</dbReference>
<dbReference type="GO" id="GO:0005634">
    <property type="term" value="C:nucleus"/>
    <property type="evidence" value="ECO:0007669"/>
    <property type="project" value="UniProtKB-SubCell"/>
</dbReference>
<name>A0A821KPA4_9BILA</name>
<protein>
    <recommendedName>
        <fullName evidence="9">Zinc finger BED domain-containing protein 4</fullName>
    </recommendedName>
</protein>
<evidence type="ECO:0000313" key="7">
    <source>
        <dbReference type="EMBL" id="CAF4734552.1"/>
    </source>
</evidence>
<dbReference type="PANTHER" id="PTHR46481:SF10">
    <property type="entry name" value="ZINC FINGER BED DOMAIN-CONTAINING PROTEIN 39"/>
    <property type="match status" value="1"/>
</dbReference>
<evidence type="ECO:0000256" key="1">
    <source>
        <dbReference type="ARBA" id="ARBA00004123"/>
    </source>
</evidence>
<dbReference type="Proteomes" id="UP000663872">
    <property type="component" value="Unassembled WGS sequence"/>
</dbReference>
<evidence type="ECO:0000256" key="4">
    <source>
        <dbReference type="ARBA" id="ARBA00022833"/>
    </source>
</evidence>
<dbReference type="PANTHER" id="PTHR46481">
    <property type="entry name" value="ZINC FINGER BED DOMAIN-CONTAINING PROTEIN 4"/>
    <property type="match status" value="1"/>
</dbReference>
<dbReference type="Proteomes" id="UP000663848">
    <property type="component" value="Unassembled WGS sequence"/>
</dbReference>
<dbReference type="EMBL" id="CAJOBR010003344">
    <property type="protein sequence ID" value="CAF4734552.1"/>
    <property type="molecule type" value="Genomic_DNA"/>
</dbReference>
<evidence type="ECO:0000256" key="2">
    <source>
        <dbReference type="ARBA" id="ARBA00022723"/>
    </source>
</evidence>
<evidence type="ECO:0000313" key="6">
    <source>
        <dbReference type="EMBL" id="CAF3502406.1"/>
    </source>
</evidence>
<reference evidence="7" key="1">
    <citation type="submission" date="2021-02" db="EMBL/GenBank/DDBJ databases">
        <authorList>
            <person name="Nowell W R."/>
        </authorList>
    </citation>
    <scope>NUCLEOTIDE SEQUENCE</scope>
</reference>
<keyword evidence="5" id="KW-0539">Nucleus</keyword>
<proteinExistence type="predicted"/>
<keyword evidence="3" id="KW-0863">Zinc-finger</keyword>
<keyword evidence="2" id="KW-0479">Metal-binding</keyword>
<evidence type="ECO:0000256" key="5">
    <source>
        <dbReference type="ARBA" id="ARBA00023242"/>
    </source>
</evidence>
<evidence type="ECO:0000256" key="3">
    <source>
        <dbReference type="ARBA" id="ARBA00022771"/>
    </source>
</evidence>
<dbReference type="EMBL" id="CAJNYT010002920">
    <property type="protein sequence ID" value="CAF3502406.1"/>
    <property type="molecule type" value="Genomic_DNA"/>
</dbReference>
<organism evidence="7 8">
    <name type="scientific">Rotaria socialis</name>
    <dbReference type="NCBI Taxonomy" id="392032"/>
    <lineage>
        <taxon>Eukaryota</taxon>
        <taxon>Metazoa</taxon>
        <taxon>Spiralia</taxon>
        <taxon>Gnathifera</taxon>
        <taxon>Rotifera</taxon>
        <taxon>Eurotatoria</taxon>
        <taxon>Bdelloidea</taxon>
        <taxon>Philodinida</taxon>
        <taxon>Philodinidae</taxon>
        <taxon>Rotaria</taxon>
    </lineage>
</organism>
<dbReference type="AlphaFoldDB" id="A0A821KPA4"/>